<dbReference type="PROSITE" id="PS51651">
    <property type="entry name" value="DOCKER"/>
    <property type="match status" value="1"/>
</dbReference>
<dbReference type="InterPro" id="IPR016024">
    <property type="entry name" value="ARM-type_fold"/>
</dbReference>
<dbReference type="GeneID" id="100757085"/>
<dbReference type="Proteomes" id="UP001108280">
    <property type="component" value="Chromosome 3"/>
</dbReference>
<dbReference type="InterPro" id="IPR046773">
    <property type="entry name" value="DOCKER_Lobe_C"/>
</dbReference>
<evidence type="ECO:0000259" key="5">
    <source>
        <dbReference type="PROSITE" id="PS51650"/>
    </source>
</evidence>
<evidence type="ECO:0000313" key="8">
    <source>
        <dbReference type="RefSeq" id="XP_027262292.1"/>
    </source>
</evidence>
<dbReference type="FunFam" id="1.20.58.740:FF:000002">
    <property type="entry name" value="Dedicator of cytokinesis protein 7"/>
    <property type="match status" value="1"/>
</dbReference>
<organism evidence="7 8">
    <name type="scientific">Cricetulus griseus</name>
    <name type="common">Chinese hamster</name>
    <name type="synonym">Cricetulus barabensis griseus</name>
    <dbReference type="NCBI Taxonomy" id="10029"/>
    <lineage>
        <taxon>Eukaryota</taxon>
        <taxon>Metazoa</taxon>
        <taxon>Chordata</taxon>
        <taxon>Craniata</taxon>
        <taxon>Vertebrata</taxon>
        <taxon>Euteleostomi</taxon>
        <taxon>Mammalia</taxon>
        <taxon>Eutheria</taxon>
        <taxon>Euarchontoglires</taxon>
        <taxon>Glires</taxon>
        <taxon>Rodentia</taxon>
        <taxon>Myomorpha</taxon>
        <taxon>Muroidea</taxon>
        <taxon>Cricetidae</taxon>
        <taxon>Cricetinae</taxon>
        <taxon>Cricetulus</taxon>
    </lineage>
</organism>
<dbReference type="InterPro" id="IPR046770">
    <property type="entry name" value="DOCKER_Lobe_B"/>
</dbReference>
<dbReference type="Gene3D" id="1.20.58.740">
    <property type="match status" value="1"/>
</dbReference>
<dbReference type="InterPro" id="IPR026791">
    <property type="entry name" value="DOCK"/>
</dbReference>
<reference evidence="8" key="3">
    <citation type="submission" date="2025-08" db="UniProtKB">
        <authorList>
            <consortium name="RefSeq"/>
        </authorList>
    </citation>
    <scope>IDENTIFICATION</scope>
    <source>
        <strain evidence="8">17A/GY</strain>
        <tissue evidence="8">Liver</tissue>
    </source>
</reference>
<dbReference type="KEGG" id="cge:100757085"/>
<dbReference type="InterPro" id="IPR027357">
    <property type="entry name" value="DOCKER_dom"/>
</dbReference>
<dbReference type="Gene3D" id="2.60.40.150">
    <property type="entry name" value="C2 domain"/>
    <property type="match status" value="1"/>
</dbReference>
<dbReference type="InterPro" id="IPR021816">
    <property type="entry name" value="DOCK_C/D_N"/>
</dbReference>
<dbReference type="GO" id="GO:0005085">
    <property type="term" value="F:guanyl-nucleotide exchange factor activity"/>
    <property type="evidence" value="ECO:0007669"/>
    <property type="project" value="UniProtKB-KW"/>
</dbReference>
<dbReference type="InterPro" id="IPR027007">
    <property type="entry name" value="C2_DOCK-type_domain"/>
</dbReference>
<dbReference type="PROSITE" id="PS51650">
    <property type="entry name" value="C2_DOCK"/>
    <property type="match status" value="1"/>
</dbReference>
<dbReference type="CTD" id="81704"/>
<dbReference type="InterPro" id="IPR037808">
    <property type="entry name" value="C2_Dock-C"/>
</dbReference>
<dbReference type="RefSeq" id="XP_027262292.1">
    <property type="nucleotide sequence ID" value="XM_027406491.2"/>
</dbReference>
<feature type="domain" description="C2 DOCK-type" evidence="5">
    <location>
        <begin position="560"/>
        <end position="729"/>
    </location>
</feature>
<keyword evidence="1" id="KW-0597">Phosphoprotein</keyword>
<dbReference type="InterPro" id="IPR043162">
    <property type="entry name" value="DOCK_C_lobe_C"/>
</dbReference>
<evidence type="ECO:0000313" key="7">
    <source>
        <dbReference type="Proteomes" id="UP001108280"/>
    </source>
</evidence>
<dbReference type="CDD" id="cd08696">
    <property type="entry name" value="C2_Dock-C"/>
    <property type="match status" value="1"/>
</dbReference>
<reference evidence="7" key="1">
    <citation type="journal article" date="2018" name="Biotechnol. Bioeng.">
        <title>A reference genome of the Chinese hamster based on a hybrid assembly strategy.</title>
        <authorList>
            <person name="Rupp O."/>
            <person name="MacDonald M.L."/>
            <person name="Li S."/>
            <person name="Dhiman H."/>
            <person name="Polson S."/>
            <person name="Griep S."/>
            <person name="Heffner K."/>
            <person name="Hernandez I."/>
            <person name="Brinkrolf K."/>
            <person name="Jadhav V."/>
            <person name="Samoudi M."/>
            <person name="Hao H."/>
            <person name="Kingham B."/>
            <person name="Goesmann A."/>
            <person name="Betenbaugh M.J."/>
            <person name="Lewis N.E."/>
            <person name="Borth N."/>
            <person name="Lee K.H."/>
        </authorList>
    </citation>
    <scope>NUCLEOTIDE SEQUENCE [LARGE SCALE GENOMIC DNA]</scope>
    <source>
        <strain evidence="7">17A/GY</strain>
    </source>
</reference>
<evidence type="ECO:0000256" key="3">
    <source>
        <dbReference type="PROSITE-ProRule" id="PRU00983"/>
    </source>
</evidence>
<accession>A0A9J7JGN6</accession>
<dbReference type="OrthoDB" id="47328at2759"/>
<feature type="region of interest" description="Disordered" evidence="4">
    <location>
        <begin position="423"/>
        <end position="455"/>
    </location>
</feature>
<name>A0A9J7JGN6_CRIGR</name>
<keyword evidence="7" id="KW-1185">Reference proteome</keyword>
<dbReference type="GO" id="GO:0007264">
    <property type="term" value="P:small GTPase-mediated signal transduction"/>
    <property type="evidence" value="ECO:0007669"/>
    <property type="project" value="InterPro"/>
</dbReference>
<evidence type="ECO:0000256" key="2">
    <source>
        <dbReference type="ARBA" id="ARBA00022658"/>
    </source>
</evidence>
<proteinExistence type="inferred from homology"/>
<gene>
    <name evidence="8" type="primary">Dock8</name>
</gene>
<protein>
    <submittedName>
        <fullName evidence="8">Dedicator of cytokinesis protein 8 isoform X2</fullName>
    </submittedName>
</protein>
<comment type="similarity">
    <text evidence="3">Belongs to the DOCK family.</text>
</comment>
<dbReference type="RefSeq" id="XP_035293783.1">
    <property type="nucleotide sequence ID" value="XM_035437892.1"/>
</dbReference>
<dbReference type="FunFam" id="1.25.40.410:FF:000002">
    <property type="entry name" value="Dedicator of cytokinesis protein 7"/>
    <property type="match status" value="1"/>
</dbReference>
<dbReference type="Gene3D" id="1.25.40.410">
    <property type="match status" value="1"/>
</dbReference>
<reference evidence="7" key="2">
    <citation type="journal article" date="2020" name="Biotechnol. Bioeng.">
        <title>Chromosome-scale scaffolds for the Chinese hamster reference genome assembly to facilitate the study of the CHO epigenome.</title>
        <authorList>
            <person name="Hilliard W."/>
            <person name="MacDonald M."/>
            <person name="Lee K.H."/>
        </authorList>
    </citation>
    <scope>NUCLEOTIDE SEQUENCE [LARGE SCALE GENOMIC DNA]</scope>
    <source>
        <strain evidence="7">17A/GY</strain>
    </source>
</reference>
<dbReference type="PANTHER" id="PTHR23317">
    <property type="entry name" value="DEDICATOR OF CYTOKINESIS DOCK"/>
    <property type="match status" value="1"/>
</dbReference>
<dbReference type="CDD" id="cd11701">
    <property type="entry name" value="DHR2_DOCK8"/>
    <property type="match status" value="1"/>
</dbReference>
<evidence type="ECO:0000259" key="6">
    <source>
        <dbReference type="PROSITE" id="PS51651"/>
    </source>
</evidence>
<feature type="domain" description="DOCKER" evidence="6">
    <location>
        <begin position="1660"/>
        <end position="2094"/>
    </location>
</feature>
<dbReference type="GO" id="GO:2000406">
    <property type="term" value="P:positive regulation of T cell migration"/>
    <property type="evidence" value="ECO:0007669"/>
    <property type="project" value="TreeGrafter"/>
</dbReference>
<dbReference type="Pfam" id="PF11878">
    <property type="entry name" value="DOCK_C-D_N"/>
    <property type="match status" value="1"/>
</dbReference>
<evidence type="ECO:0000256" key="4">
    <source>
        <dbReference type="SAM" id="MobiDB-lite"/>
    </source>
</evidence>
<feature type="compositionally biased region" description="Basic and acidic residues" evidence="4">
    <location>
        <begin position="433"/>
        <end position="451"/>
    </location>
</feature>
<dbReference type="Pfam" id="PF14429">
    <property type="entry name" value="DOCK-C2"/>
    <property type="match status" value="1"/>
</dbReference>
<sequence length="2127" mass="241635">MATLPSAERRAFALKINRYSSSEIRKQFTLPPNLGQYHRHSISASGFPTLQLPQLYEPVEPVDFEGLVMTHLDSLDAELAQELGDLTDDDLHVAFTPKECRTLQPSLPEEGVELDPHVRDCVQTYIREWLIVNRKNQGSSEFCSFKKTGSRRDFHKTLQKQTFESETLECSEPAAQTGPRQLKVLCDVSEKGPLTTCDFDLRSLQPDERLENLLQLLSAEDFEKKKEEARKTNRPAELFALYPSVDEEDAVEIRPVPECPKEHLGNRILVKVLTLKFEIEIEPLFASIALYDVKERKKISENFHCDLNSDQFKGFLRAHTPSVDPSSQARSAVFSVTYPSSDIYLVVKIEKVLQQGEIADCAEPYMVIKESDGGKSKEKVEKLKLQAESFCQRLGKYRMPFAWAPISLASFFNVSTLERESNDMETVVGRNSVGERRSLSQSRRPSERSLSLEENGVGSNFKTTTLATSIFFKQEGDRLSDEDLFKFLADYKRSSSLQRRVKSIPGSLRLEVSSAPDVMNCCLTPEMLPVKPFPENRTRPHKEVLEFPIREVYVPHTVYRNLLYVYPQRLNFANKLASARNITIKIQFMCGEDPSNAMPVIFGKSSGPEFLQEVYTAITYHNKSPDFYEEVKIKLPAKLTVNHHLLFTFYHISCQQKQGASGESLLGYSWLPILLNERLQTGSYCLPVALEKLPPNYSIHSAEKVPLQNPPIKWAEGHKGVFNIEVQAVSSVHTQDNHLEKFFTLCHSLESQVTFPIRVLDQKITESTLEHELKLSIICLNSSRLEPLVLFLHLVLDKLFQLSVQPMVIAGQTANFSQFAFESVVAIANSLHNSKDLRKDQHGRNCLLASYVHYVFRLPELHRDAPKSGGPAAIPDPRYHTYGRTSAAAVSSKLIQARVMSSSNPDLAGAHCAADEEVKNIMSSKIADRNCSRMSYYCSGNNDATGSTAAPRPVSKKHFHEELALQMVVSTGLVRETVFKYAWFFFELLVKSMAQYVHNLDKRDSFRRTRFSDRFKDDITTIVNVVTSEIAALLVKPQKESEQAEKINISLAFFLYDLLSLMDRGFVFNLIKHYCNQFHTGNAMQLWRGLSGSGLGTANALNCTLSAKLNTLPTLISMRLEFLRILCSHEHYLNLNLLFMNTDTAPASPCPSISSQNSSSCSSFQDQKIASMFDLTPEYRQQHFLTGLLFTELAVALDSEGDGISRVQRKAVSAIHSLLSSHDLDPRCLKPEVKVKIAALYLPLVGIILDALPQLYDFTVADARSGRSRASGSYEEQDVANGINQNVALAIAGNHFNLKTSGAMLSSLPYKQYSMLSADTTRHLMICFLWIMKNADQSLIRRWIADLPSMQLNRILDLLFICVSCFEYKGKQSSDKVSNQVLQKSRDVKAKLEEALLRGEGARGEMMRRRTPGNDRFTGLNENLRWRKEQTQWRQANEKMDKTKAELDQEALISGNLATEANLITLDMQENIIQASSALDCKDSLLGGVLRVLVNSLSCDQSTTYLTHCFATLRALIAKFGDLLFEEEVEQCADLCQRVLHHCSSSMDVTRSQACATLYLLMRFSFGATSNFARVKMQVTMALASLVGKAPDFNEEHLRRSLRTILAYSEEDTAMQTTPFPTQVEELLYNLNSILYDTVKMREFQEDPEMLMDLMYRIAKSYQASPDLRLTWLQNMAEKHTKKKCFTEAAMCLVHAAALVAEYLSMLEDHSYLPVGSVSFQNISSNVLEESAVSDDTLSPDEDGVCSGRYFTESGLVGLLEQAAELFSTGGLYETVNEVYKLVIPILEAHRDFRKLTSTHDKLQKAFDNIINKDHKRMFGTYFRVGFYGSKFGDLDEQEFVYKEPAITKLPEISHRLEGFYGQCFGAEFVEVIKDSTPVDKTKLDPNKAYIQITFVEPYFDEYEMKDRVTYFEKNFNLRRFMYTTPFTLEGRPRGELHEQYRRNTVLTTMHAFPYIKTRIQVIQKEEFVLTPIEVAIEDMKKKTLQLAVATHQEPPDAKMLQMVLQGSVGATVNQGPLEVAQVFLAEIPADPKLYRHHNKLRLCFKEFIMRCGEAVEKNRRLITAEQREYQQELRKNYNKLKDSLRPMIERKIPELYKPIFRIDSQKRDSFHRSSFRKCETQLSQGS</sequence>
<evidence type="ECO:0000256" key="1">
    <source>
        <dbReference type="ARBA" id="ARBA00022553"/>
    </source>
</evidence>
<dbReference type="SUPFAM" id="SSF48371">
    <property type="entry name" value="ARM repeat"/>
    <property type="match status" value="1"/>
</dbReference>
<dbReference type="FunFam" id="2.60.40.150:FF:000022">
    <property type="entry name" value="Dedicator of cytokinesis protein 7"/>
    <property type="match status" value="1"/>
</dbReference>
<dbReference type="InterPro" id="IPR043161">
    <property type="entry name" value="DOCK_C_lobe_A"/>
</dbReference>
<keyword evidence="2" id="KW-0344">Guanine-nucleotide releasing factor</keyword>
<dbReference type="Pfam" id="PF20421">
    <property type="entry name" value="DHR-2_Lobe_C"/>
    <property type="match status" value="1"/>
</dbReference>
<dbReference type="Pfam" id="PF06920">
    <property type="entry name" value="DHR-2_Lobe_A"/>
    <property type="match status" value="1"/>
</dbReference>
<dbReference type="InterPro" id="IPR046769">
    <property type="entry name" value="DOCKER_Lobe_A"/>
</dbReference>
<dbReference type="GO" id="GO:1903905">
    <property type="term" value="P:positive regulation of establishment of T cell polarity"/>
    <property type="evidence" value="ECO:0007669"/>
    <property type="project" value="TreeGrafter"/>
</dbReference>
<dbReference type="PANTHER" id="PTHR23317:SF74">
    <property type="entry name" value="DEDICATOR OF CYTOKINESIS PROTEIN 8"/>
    <property type="match status" value="1"/>
</dbReference>
<dbReference type="Pfam" id="PF20422">
    <property type="entry name" value="DHR-2_Lobe_B"/>
    <property type="match status" value="1"/>
</dbReference>
<dbReference type="InterPro" id="IPR035892">
    <property type="entry name" value="C2_domain_sf"/>
</dbReference>
<dbReference type="GO" id="GO:0031252">
    <property type="term" value="C:cell leading edge"/>
    <property type="evidence" value="ECO:0007669"/>
    <property type="project" value="TreeGrafter"/>
</dbReference>